<gene>
    <name evidence="12 15" type="primary">pheT</name>
    <name evidence="15" type="ORF">IPV69_12910</name>
</gene>
<evidence type="ECO:0000256" key="8">
    <source>
        <dbReference type="ARBA" id="ARBA00022842"/>
    </source>
</evidence>
<comment type="subunit">
    <text evidence="2 12">Tetramer of two alpha and two beta subunits.</text>
</comment>
<dbReference type="SMART" id="SM00874">
    <property type="entry name" value="B5"/>
    <property type="match status" value="1"/>
</dbReference>
<dbReference type="InterPro" id="IPR036690">
    <property type="entry name" value="Fdx_antiC-bd_sf"/>
</dbReference>
<dbReference type="InterPro" id="IPR005147">
    <property type="entry name" value="tRNA_synthase_B5-dom"/>
</dbReference>
<dbReference type="SUPFAM" id="SSF56037">
    <property type="entry name" value="PheT/TilS domain"/>
    <property type="match status" value="1"/>
</dbReference>
<dbReference type="InterPro" id="IPR005146">
    <property type="entry name" value="B3/B4_tRNA-bd"/>
</dbReference>
<name>A0A7M2X355_9BACT</name>
<dbReference type="Gene3D" id="3.50.40.10">
    <property type="entry name" value="Phenylalanyl-trna Synthetase, Chain B, domain 3"/>
    <property type="match status" value="1"/>
</dbReference>
<dbReference type="SMART" id="SM00896">
    <property type="entry name" value="FDX-ACB"/>
    <property type="match status" value="1"/>
</dbReference>
<comment type="subcellular location">
    <subcellularLocation>
        <location evidence="12">Cytoplasm</location>
    </subcellularLocation>
</comment>
<keyword evidence="10 12" id="KW-0030">Aminoacyl-tRNA synthetase</keyword>
<dbReference type="Pfam" id="PF03484">
    <property type="entry name" value="B5"/>
    <property type="match status" value="1"/>
</dbReference>
<evidence type="ECO:0000256" key="12">
    <source>
        <dbReference type="HAMAP-Rule" id="MF_00283"/>
    </source>
</evidence>
<dbReference type="InterPro" id="IPR041616">
    <property type="entry name" value="PheRS_beta_core"/>
</dbReference>
<dbReference type="PROSITE" id="PS51447">
    <property type="entry name" value="FDX_ACB"/>
    <property type="match status" value="1"/>
</dbReference>
<dbReference type="PANTHER" id="PTHR10947">
    <property type="entry name" value="PHENYLALANYL-TRNA SYNTHETASE BETA CHAIN AND LEUCINE-RICH REPEAT-CONTAINING PROTEIN 47"/>
    <property type="match status" value="1"/>
</dbReference>
<accession>A0A7M2X355</accession>
<dbReference type="EMBL" id="CP063458">
    <property type="protein sequence ID" value="QOV92196.1"/>
    <property type="molecule type" value="Genomic_DNA"/>
</dbReference>
<evidence type="ECO:0000256" key="10">
    <source>
        <dbReference type="ARBA" id="ARBA00023146"/>
    </source>
</evidence>
<dbReference type="GO" id="GO:0003723">
    <property type="term" value="F:RNA binding"/>
    <property type="evidence" value="ECO:0007669"/>
    <property type="project" value="InterPro"/>
</dbReference>
<protein>
    <recommendedName>
        <fullName evidence="12">Phenylalanine--tRNA ligase beta subunit</fullName>
        <ecNumber evidence="12">6.1.1.20</ecNumber>
    </recommendedName>
    <alternativeName>
        <fullName evidence="12">Phenylalanyl-tRNA synthetase beta subunit</fullName>
        <shortName evidence="12">PheRS</shortName>
    </alternativeName>
</protein>
<evidence type="ECO:0000256" key="7">
    <source>
        <dbReference type="ARBA" id="ARBA00022840"/>
    </source>
</evidence>
<keyword evidence="5 12" id="KW-0479">Metal-binding</keyword>
<dbReference type="GO" id="GO:0009328">
    <property type="term" value="C:phenylalanine-tRNA ligase complex"/>
    <property type="evidence" value="ECO:0007669"/>
    <property type="project" value="TreeGrafter"/>
</dbReference>
<keyword evidence="9 12" id="KW-0648">Protein biosynthesis</keyword>
<keyword evidence="6 12" id="KW-0547">Nucleotide-binding</keyword>
<evidence type="ECO:0000256" key="6">
    <source>
        <dbReference type="ARBA" id="ARBA00022741"/>
    </source>
</evidence>
<dbReference type="InterPro" id="IPR009061">
    <property type="entry name" value="DNA-bd_dom_put_sf"/>
</dbReference>
<keyword evidence="7 12" id="KW-0067">ATP-binding</keyword>
<evidence type="ECO:0000313" key="15">
    <source>
        <dbReference type="EMBL" id="QOV92196.1"/>
    </source>
</evidence>
<dbReference type="RefSeq" id="WP_206295528.1">
    <property type="nucleotide sequence ID" value="NZ_CP063458.1"/>
</dbReference>
<evidence type="ECO:0000256" key="11">
    <source>
        <dbReference type="ARBA" id="ARBA00049255"/>
    </source>
</evidence>
<evidence type="ECO:0000256" key="5">
    <source>
        <dbReference type="ARBA" id="ARBA00022723"/>
    </source>
</evidence>
<dbReference type="GO" id="GO:0005524">
    <property type="term" value="F:ATP binding"/>
    <property type="evidence" value="ECO:0007669"/>
    <property type="project" value="UniProtKB-UniRule"/>
</dbReference>
<dbReference type="Proteomes" id="UP000593765">
    <property type="component" value="Chromosome"/>
</dbReference>
<keyword evidence="3 12" id="KW-0963">Cytoplasm</keyword>
<evidence type="ECO:0000259" key="14">
    <source>
        <dbReference type="PROSITE" id="PS51483"/>
    </source>
</evidence>
<dbReference type="AlphaFoldDB" id="A0A7M2X355"/>
<dbReference type="Gene3D" id="3.30.56.10">
    <property type="match status" value="2"/>
</dbReference>
<feature type="binding site" evidence="12">
    <location>
        <position position="352"/>
    </location>
    <ligand>
        <name>Mg(2+)</name>
        <dbReference type="ChEBI" id="CHEBI:18420"/>
        <note>shared with alpha subunit</note>
    </ligand>
</feature>
<dbReference type="Pfam" id="PF17759">
    <property type="entry name" value="tRNA_synthFbeta"/>
    <property type="match status" value="1"/>
</dbReference>
<dbReference type="InterPro" id="IPR045060">
    <property type="entry name" value="Phe-tRNA-ligase_IIc_bsu"/>
</dbReference>
<dbReference type="InterPro" id="IPR020825">
    <property type="entry name" value="Phe-tRNA_synthase-like_B3/B4"/>
</dbReference>
<evidence type="ECO:0000313" key="16">
    <source>
        <dbReference type="Proteomes" id="UP000593765"/>
    </source>
</evidence>
<comment type="catalytic activity">
    <reaction evidence="11 12">
        <text>tRNA(Phe) + L-phenylalanine + ATP = L-phenylalanyl-tRNA(Phe) + AMP + diphosphate + H(+)</text>
        <dbReference type="Rhea" id="RHEA:19413"/>
        <dbReference type="Rhea" id="RHEA-COMP:9668"/>
        <dbReference type="Rhea" id="RHEA-COMP:9699"/>
        <dbReference type="ChEBI" id="CHEBI:15378"/>
        <dbReference type="ChEBI" id="CHEBI:30616"/>
        <dbReference type="ChEBI" id="CHEBI:33019"/>
        <dbReference type="ChEBI" id="CHEBI:58095"/>
        <dbReference type="ChEBI" id="CHEBI:78442"/>
        <dbReference type="ChEBI" id="CHEBI:78531"/>
        <dbReference type="ChEBI" id="CHEBI:456215"/>
        <dbReference type="EC" id="6.1.1.20"/>
    </reaction>
</comment>
<dbReference type="Gene3D" id="3.30.930.10">
    <property type="entry name" value="Bira Bifunctional Protein, Domain 2"/>
    <property type="match status" value="1"/>
</dbReference>
<dbReference type="EC" id="6.1.1.20" evidence="12"/>
<keyword evidence="16" id="KW-1185">Reference proteome</keyword>
<feature type="domain" description="B5" evidence="14">
    <location>
        <begin position="291"/>
        <end position="368"/>
    </location>
</feature>
<evidence type="ECO:0000256" key="3">
    <source>
        <dbReference type="ARBA" id="ARBA00022490"/>
    </source>
</evidence>
<dbReference type="InterPro" id="IPR045864">
    <property type="entry name" value="aa-tRNA-synth_II/BPL/LPL"/>
</dbReference>
<dbReference type="SUPFAM" id="SSF46955">
    <property type="entry name" value="Putative DNA-binding domain"/>
    <property type="match status" value="2"/>
</dbReference>
<evidence type="ECO:0000256" key="2">
    <source>
        <dbReference type="ARBA" id="ARBA00011209"/>
    </source>
</evidence>
<dbReference type="PROSITE" id="PS51483">
    <property type="entry name" value="B5"/>
    <property type="match status" value="1"/>
</dbReference>
<dbReference type="Pfam" id="PF03147">
    <property type="entry name" value="FDX-ACB"/>
    <property type="match status" value="1"/>
</dbReference>
<proteinExistence type="inferred from homology"/>
<dbReference type="SUPFAM" id="SSF54991">
    <property type="entry name" value="Anticodon-binding domain of PheRS"/>
    <property type="match status" value="1"/>
</dbReference>
<dbReference type="SUPFAM" id="SSF55681">
    <property type="entry name" value="Class II aaRS and biotin synthetases"/>
    <property type="match status" value="1"/>
</dbReference>
<comment type="similarity">
    <text evidence="1 12">Belongs to the phenylalanyl-tRNA synthetase beta subunit family. Type 1 subfamily.</text>
</comment>
<dbReference type="GO" id="GO:0000287">
    <property type="term" value="F:magnesium ion binding"/>
    <property type="evidence" value="ECO:0007669"/>
    <property type="project" value="UniProtKB-UniRule"/>
</dbReference>
<dbReference type="FunFam" id="3.50.40.10:FF:000001">
    <property type="entry name" value="Phenylalanine--tRNA ligase beta subunit"/>
    <property type="match status" value="1"/>
</dbReference>
<feature type="binding site" evidence="12">
    <location>
        <position position="356"/>
    </location>
    <ligand>
        <name>Mg(2+)</name>
        <dbReference type="ChEBI" id="CHEBI:18420"/>
        <note>shared with alpha subunit</note>
    </ligand>
</feature>
<dbReference type="GO" id="GO:0006432">
    <property type="term" value="P:phenylalanyl-tRNA aminoacylation"/>
    <property type="evidence" value="ECO:0007669"/>
    <property type="project" value="UniProtKB-UniRule"/>
</dbReference>
<organism evidence="15 16">
    <name type="scientific">Humisphaera borealis</name>
    <dbReference type="NCBI Taxonomy" id="2807512"/>
    <lineage>
        <taxon>Bacteria</taxon>
        <taxon>Pseudomonadati</taxon>
        <taxon>Planctomycetota</taxon>
        <taxon>Phycisphaerae</taxon>
        <taxon>Tepidisphaerales</taxon>
        <taxon>Tepidisphaeraceae</taxon>
        <taxon>Humisphaera</taxon>
    </lineage>
</organism>
<dbReference type="SMART" id="SM00873">
    <property type="entry name" value="B3_4"/>
    <property type="match status" value="1"/>
</dbReference>
<dbReference type="InterPro" id="IPR004532">
    <property type="entry name" value="Phe-tRNA-ligase_IIc_bsu_bact"/>
</dbReference>
<evidence type="ECO:0000256" key="9">
    <source>
        <dbReference type="ARBA" id="ARBA00022917"/>
    </source>
</evidence>
<dbReference type="InterPro" id="IPR005121">
    <property type="entry name" value="Fdx_antiC-bd"/>
</dbReference>
<feature type="binding site" evidence="12">
    <location>
        <position position="355"/>
    </location>
    <ligand>
        <name>Mg(2+)</name>
        <dbReference type="ChEBI" id="CHEBI:18420"/>
        <note>shared with alpha subunit</note>
    </ligand>
</feature>
<reference evidence="15 16" key="1">
    <citation type="submission" date="2020-10" db="EMBL/GenBank/DDBJ databases">
        <title>Wide distribution of Phycisphaera-like planctomycetes from WD2101 soil group in peatlands and genome analysis of the first cultivated representative.</title>
        <authorList>
            <person name="Dedysh S.N."/>
            <person name="Beletsky A.V."/>
            <person name="Ivanova A."/>
            <person name="Kulichevskaya I.S."/>
            <person name="Suzina N.E."/>
            <person name="Philippov D.A."/>
            <person name="Rakitin A.L."/>
            <person name="Mardanov A.V."/>
            <person name="Ravin N.V."/>
        </authorList>
    </citation>
    <scope>NUCLEOTIDE SEQUENCE [LARGE SCALE GENOMIC DNA]</scope>
    <source>
        <strain evidence="15 16">M1803</strain>
    </source>
</reference>
<keyword evidence="8 12" id="KW-0460">Magnesium</keyword>
<dbReference type="GO" id="GO:0004826">
    <property type="term" value="F:phenylalanine-tRNA ligase activity"/>
    <property type="evidence" value="ECO:0007669"/>
    <property type="project" value="UniProtKB-UniRule"/>
</dbReference>
<keyword evidence="4 12" id="KW-0436">Ligase</keyword>
<dbReference type="PANTHER" id="PTHR10947:SF0">
    <property type="entry name" value="PHENYLALANINE--TRNA LIGASE BETA SUBUNIT"/>
    <property type="match status" value="1"/>
</dbReference>
<dbReference type="NCBIfam" id="TIGR00472">
    <property type="entry name" value="pheT_bact"/>
    <property type="match status" value="1"/>
</dbReference>
<feature type="binding site" evidence="12">
    <location>
        <position position="346"/>
    </location>
    <ligand>
        <name>Mg(2+)</name>
        <dbReference type="ChEBI" id="CHEBI:18420"/>
        <note>shared with alpha subunit</note>
    </ligand>
</feature>
<evidence type="ECO:0000256" key="4">
    <source>
        <dbReference type="ARBA" id="ARBA00022598"/>
    </source>
</evidence>
<dbReference type="HAMAP" id="MF_00283">
    <property type="entry name" value="Phe_tRNA_synth_beta1"/>
    <property type="match status" value="1"/>
</dbReference>
<dbReference type="Gene3D" id="3.30.70.380">
    <property type="entry name" value="Ferrodoxin-fold anticodon-binding domain"/>
    <property type="match status" value="1"/>
</dbReference>
<evidence type="ECO:0000256" key="1">
    <source>
        <dbReference type="ARBA" id="ARBA00008653"/>
    </source>
</evidence>
<sequence>MKIALKWLADYLPGPLDAQAAADALTHGGLPVEVIETVADDTVIDVEVTSNRGDCLSHVGVARELAALLNRPFKDVMPACAEIAAPASAEVAVRIEAADLCPHYTARLIKGVKIGPSPAWMQKRLEAIGLRSINNVVDVTNYVMFELGQPLHAFDYDVACGGTGGKQIVVRRATAGEKLTTIDGKEATLQPDYLAICNATTPIALAGVMGGLHSEVSAKTVNILLESARFDPLAVRKAARAIVRSDSSYRFERGIDPLLPEKASLRAAQLIVETAGGQLLSGVVSAGATGHTPKNLTLRLARLKQVLGVEFPVEQVMEALSRLGLAPVLSASKAEVAVIVPSYRLDINIEVDLVEEVARIIGYDKVPVRDEISLRIAPPDPKARSIEIIRDAMVAGGYFEAVTVGFVADNLATDFLPPDADKSNPLPKASVVTRKENAALRPSILPGLLESLRRNENAGVRDARLFEIGSAFHYATGGKLVEQQKLGLVGSTDLREVRGVVEAILGKLDANREVKVVPEPRAGYGRGASGRVEWGGKAIGHLGKLDKAVADKLGLRERPCIAELEVLPLLAGAQHVPQLKPLPQFPPAERDLSLVVSESVRYEAVESLVKAVNPPNLESASFVTTYRGKPLEKGTKSVTLKLIFRSPTGTLTSDQVEQAVSAVVEKAKAELGATLRV</sequence>
<comment type="cofactor">
    <cofactor evidence="12">
        <name>Mg(2+)</name>
        <dbReference type="ChEBI" id="CHEBI:18420"/>
    </cofactor>
    <text evidence="12">Binds 2 magnesium ions per tetramer.</text>
</comment>
<dbReference type="Pfam" id="PF03483">
    <property type="entry name" value="B3_4"/>
    <property type="match status" value="1"/>
</dbReference>
<dbReference type="KEGG" id="hbs:IPV69_12910"/>
<feature type="domain" description="FDX-ACB" evidence="13">
    <location>
        <begin position="583"/>
        <end position="676"/>
    </location>
</feature>
<evidence type="ECO:0000259" key="13">
    <source>
        <dbReference type="PROSITE" id="PS51447"/>
    </source>
</evidence>